<sequence>MSAALQTWRGRDRLHTVNAVQGLRAAPSPLQTSSRRVYELLRSAIRTGYLPAGTQLVEFELVQALSTSRNALRVALQLLADEGVVERNPRSGTFITSAMVQITLNELDPEARVQTSGLIADLTSTEVFDEQLLDERVIPASPYIRRRMQTQEEYVLMHERLITVRGEPHHVWLGYVSADVDYATVRPNGERELIFRERFGVEYSHAEDSVEAVPCDPRTSSLLHVPPGSPILLCETLMFDIDGRIRELRFRYNRGDRTSYKVDHREMR</sequence>
<keyword evidence="6" id="KW-1185">Reference proteome</keyword>
<dbReference type="InterPro" id="IPR036388">
    <property type="entry name" value="WH-like_DNA-bd_sf"/>
</dbReference>
<dbReference type="GO" id="GO:0003677">
    <property type="term" value="F:DNA binding"/>
    <property type="evidence" value="ECO:0007669"/>
    <property type="project" value="UniProtKB-KW"/>
</dbReference>
<dbReference type="Gene3D" id="3.40.1410.10">
    <property type="entry name" value="Chorismate lyase-like"/>
    <property type="match status" value="1"/>
</dbReference>
<evidence type="ECO:0000313" key="5">
    <source>
        <dbReference type="EMBL" id="STZ62425.1"/>
    </source>
</evidence>
<reference evidence="5 6" key="1">
    <citation type="submission" date="2018-06" db="EMBL/GenBank/DDBJ databases">
        <authorList>
            <consortium name="Pathogen Informatics"/>
            <person name="Doyle S."/>
        </authorList>
    </citation>
    <scope>NUCLEOTIDE SEQUENCE [LARGE SCALE GENOMIC DNA]</scope>
    <source>
        <strain evidence="5 6">NCTC10821</strain>
    </source>
</reference>
<dbReference type="InterPro" id="IPR000524">
    <property type="entry name" value="Tscrpt_reg_HTH_GntR"/>
</dbReference>
<name>A0A378TRM4_9MYCO</name>
<dbReference type="Pfam" id="PF00392">
    <property type="entry name" value="GntR"/>
    <property type="match status" value="1"/>
</dbReference>
<dbReference type="CDD" id="cd07377">
    <property type="entry name" value="WHTH_GntR"/>
    <property type="match status" value="1"/>
</dbReference>
<dbReference type="AlphaFoldDB" id="A0A378TRM4"/>
<protein>
    <submittedName>
        <fullName evidence="5">GntR-family protein transcriptional regulator</fullName>
    </submittedName>
</protein>
<evidence type="ECO:0000259" key="4">
    <source>
        <dbReference type="PROSITE" id="PS50949"/>
    </source>
</evidence>
<dbReference type="GO" id="GO:0045892">
    <property type="term" value="P:negative regulation of DNA-templated transcription"/>
    <property type="evidence" value="ECO:0007669"/>
    <property type="project" value="TreeGrafter"/>
</dbReference>
<keyword evidence="2" id="KW-0238">DNA-binding</keyword>
<dbReference type="SUPFAM" id="SSF46785">
    <property type="entry name" value="Winged helix' DNA-binding domain"/>
    <property type="match status" value="1"/>
</dbReference>
<gene>
    <name evidence="5" type="ORF">NCTC10821_05994</name>
</gene>
<dbReference type="EMBL" id="UGQT01000001">
    <property type="protein sequence ID" value="STZ62425.1"/>
    <property type="molecule type" value="Genomic_DNA"/>
</dbReference>
<dbReference type="InterPro" id="IPR050679">
    <property type="entry name" value="Bact_HTH_transcr_reg"/>
</dbReference>
<dbReference type="PANTHER" id="PTHR44846:SF1">
    <property type="entry name" value="MANNOSYL-D-GLYCERATE TRANSPORT_METABOLISM SYSTEM REPRESSOR MNGR-RELATED"/>
    <property type="match status" value="1"/>
</dbReference>
<accession>A0A378TRM4</accession>
<dbReference type="OrthoDB" id="8584262at2"/>
<proteinExistence type="predicted"/>
<dbReference type="SMART" id="SM00345">
    <property type="entry name" value="HTH_GNTR"/>
    <property type="match status" value="1"/>
</dbReference>
<evidence type="ECO:0000256" key="1">
    <source>
        <dbReference type="ARBA" id="ARBA00023015"/>
    </source>
</evidence>
<dbReference type="InterPro" id="IPR011663">
    <property type="entry name" value="UTRA"/>
</dbReference>
<dbReference type="InterPro" id="IPR036390">
    <property type="entry name" value="WH_DNA-bd_sf"/>
</dbReference>
<dbReference type="Pfam" id="PF07702">
    <property type="entry name" value="UTRA"/>
    <property type="match status" value="1"/>
</dbReference>
<dbReference type="SMART" id="SM00866">
    <property type="entry name" value="UTRA"/>
    <property type="match status" value="1"/>
</dbReference>
<feature type="domain" description="HTH gntR-type" evidence="4">
    <location>
        <begin position="31"/>
        <end position="98"/>
    </location>
</feature>
<evidence type="ECO:0000256" key="2">
    <source>
        <dbReference type="ARBA" id="ARBA00023125"/>
    </source>
</evidence>
<keyword evidence="3" id="KW-0804">Transcription</keyword>
<dbReference type="GO" id="GO:0003700">
    <property type="term" value="F:DNA-binding transcription factor activity"/>
    <property type="evidence" value="ECO:0007669"/>
    <property type="project" value="InterPro"/>
</dbReference>
<organism evidence="5 6">
    <name type="scientific">Mycolicibacterium tokaiense</name>
    <dbReference type="NCBI Taxonomy" id="39695"/>
    <lineage>
        <taxon>Bacteria</taxon>
        <taxon>Bacillati</taxon>
        <taxon>Actinomycetota</taxon>
        <taxon>Actinomycetes</taxon>
        <taxon>Mycobacteriales</taxon>
        <taxon>Mycobacteriaceae</taxon>
        <taxon>Mycolicibacterium</taxon>
    </lineage>
</organism>
<evidence type="ECO:0000256" key="3">
    <source>
        <dbReference type="ARBA" id="ARBA00023163"/>
    </source>
</evidence>
<dbReference type="InterPro" id="IPR028978">
    <property type="entry name" value="Chorismate_lyase_/UTRA_dom_sf"/>
</dbReference>
<dbReference type="SUPFAM" id="SSF64288">
    <property type="entry name" value="Chorismate lyase-like"/>
    <property type="match status" value="1"/>
</dbReference>
<dbReference type="PANTHER" id="PTHR44846">
    <property type="entry name" value="MANNOSYL-D-GLYCERATE TRANSPORT/METABOLISM SYSTEM REPRESSOR MNGR-RELATED"/>
    <property type="match status" value="1"/>
</dbReference>
<evidence type="ECO:0000313" key="6">
    <source>
        <dbReference type="Proteomes" id="UP000254978"/>
    </source>
</evidence>
<keyword evidence="1" id="KW-0805">Transcription regulation</keyword>
<dbReference type="Proteomes" id="UP000254978">
    <property type="component" value="Unassembled WGS sequence"/>
</dbReference>
<dbReference type="PROSITE" id="PS50949">
    <property type="entry name" value="HTH_GNTR"/>
    <property type="match status" value="1"/>
</dbReference>
<dbReference type="Gene3D" id="1.10.10.10">
    <property type="entry name" value="Winged helix-like DNA-binding domain superfamily/Winged helix DNA-binding domain"/>
    <property type="match status" value="1"/>
</dbReference>